<dbReference type="Proteomes" id="UP000434850">
    <property type="component" value="Unassembled WGS sequence"/>
</dbReference>
<evidence type="ECO:0000256" key="1">
    <source>
        <dbReference type="SAM" id="Phobius"/>
    </source>
</evidence>
<keyword evidence="3" id="KW-0808">Transferase</keyword>
<keyword evidence="1" id="KW-0812">Transmembrane</keyword>
<name>A0A6I4IPZ0_9SPHI</name>
<accession>A0A6I4IPZ0</accession>
<reference evidence="3 4" key="1">
    <citation type="submission" date="2019-12" db="EMBL/GenBank/DDBJ databases">
        <title>Mucilaginibacter sp. HME9299 genome sequencing and assembly.</title>
        <authorList>
            <person name="Kang H."/>
            <person name="Kim H."/>
            <person name="Joh K."/>
        </authorList>
    </citation>
    <scope>NUCLEOTIDE SEQUENCE [LARGE SCALE GENOMIC DNA]</scope>
    <source>
        <strain evidence="3 4">HME9299</strain>
    </source>
</reference>
<dbReference type="SUPFAM" id="SSF55874">
    <property type="entry name" value="ATPase domain of HSP90 chaperone/DNA topoisomerase II/histidine kinase"/>
    <property type="match status" value="1"/>
</dbReference>
<dbReference type="InterPro" id="IPR050640">
    <property type="entry name" value="Bact_2-comp_sensor_kinase"/>
</dbReference>
<comment type="caution">
    <text evidence="3">The sequence shown here is derived from an EMBL/GenBank/DDBJ whole genome shotgun (WGS) entry which is preliminary data.</text>
</comment>
<organism evidence="3 4">
    <name type="scientific">Mucilaginibacter aquatilis</name>
    <dbReference type="NCBI Taxonomy" id="1517760"/>
    <lineage>
        <taxon>Bacteria</taxon>
        <taxon>Pseudomonadati</taxon>
        <taxon>Bacteroidota</taxon>
        <taxon>Sphingobacteriia</taxon>
        <taxon>Sphingobacteriales</taxon>
        <taxon>Sphingobacteriaceae</taxon>
        <taxon>Mucilaginibacter</taxon>
    </lineage>
</organism>
<feature type="domain" description="Signal transduction histidine kinase internal region" evidence="2">
    <location>
        <begin position="168"/>
        <end position="247"/>
    </location>
</feature>
<proteinExistence type="predicted"/>
<dbReference type="OrthoDB" id="9792992at2"/>
<dbReference type="GO" id="GO:0000155">
    <property type="term" value="F:phosphorelay sensor kinase activity"/>
    <property type="evidence" value="ECO:0007669"/>
    <property type="project" value="InterPro"/>
</dbReference>
<dbReference type="PANTHER" id="PTHR34220">
    <property type="entry name" value="SENSOR HISTIDINE KINASE YPDA"/>
    <property type="match status" value="1"/>
</dbReference>
<feature type="transmembrane region" description="Helical" evidence="1">
    <location>
        <begin position="79"/>
        <end position="102"/>
    </location>
</feature>
<keyword evidence="1" id="KW-1133">Transmembrane helix</keyword>
<dbReference type="RefSeq" id="WP_157539951.1">
    <property type="nucleotide sequence ID" value="NZ_WQLA01000001.1"/>
</dbReference>
<feature type="transmembrane region" description="Helical" evidence="1">
    <location>
        <begin position="129"/>
        <end position="152"/>
    </location>
</feature>
<dbReference type="Gene3D" id="3.30.565.10">
    <property type="entry name" value="Histidine kinase-like ATPase, C-terminal domain"/>
    <property type="match status" value="1"/>
</dbReference>
<keyword evidence="3" id="KW-0418">Kinase</keyword>
<gene>
    <name evidence="3" type="ORF">GO816_03510</name>
</gene>
<feature type="transmembrane region" description="Helical" evidence="1">
    <location>
        <begin position="21"/>
        <end position="43"/>
    </location>
</feature>
<dbReference type="InterPro" id="IPR010559">
    <property type="entry name" value="Sig_transdc_His_kin_internal"/>
</dbReference>
<sequence length="378" mass="44268">MKNWLELKIGNWPLKRVALHLAFWAVVYFMYTGIYAIQLTYATSLRNNLFYVPVHMFYYYTLAYWLLPKYLFNGQYVKFEIYLLVLMLVATVMSRLVGIYIANPYILQREHPTDWSFIEEQRWPLHKQLFNLLTFVNAWKAMNMVVWFALVLKMVKLWAERKQAALQAELSALKAQVHPHFLFNTLNNLYALTLSNSPKSPEVVLGLSDILRYMLYECNTENASLKQEILVLQQYISLEKLRYEDRLDLTFNIEGDLDDKYIAPLIMLPFIENAFKHGTSETQGQVWININLLVSGNVLKFKVSNSKPDNTPTDASKHHGHIGLQNVQKRLDLLYPSAYQLKIFDDDEAYLVVLQIELKQLNQTKPQLLTHEDTHAYS</sequence>
<dbReference type="AlphaFoldDB" id="A0A6I4IPZ0"/>
<evidence type="ECO:0000259" key="2">
    <source>
        <dbReference type="Pfam" id="PF06580"/>
    </source>
</evidence>
<dbReference type="PANTHER" id="PTHR34220:SF7">
    <property type="entry name" value="SENSOR HISTIDINE KINASE YPDA"/>
    <property type="match status" value="1"/>
</dbReference>
<feature type="transmembrane region" description="Helical" evidence="1">
    <location>
        <begin position="49"/>
        <end position="67"/>
    </location>
</feature>
<dbReference type="EMBL" id="WQLA01000001">
    <property type="protein sequence ID" value="MVN90184.1"/>
    <property type="molecule type" value="Genomic_DNA"/>
</dbReference>
<dbReference type="Pfam" id="PF06580">
    <property type="entry name" value="His_kinase"/>
    <property type="match status" value="1"/>
</dbReference>
<dbReference type="GO" id="GO:0016020">
    <property type="term" value="C:membrane"/>
    <property type="evidence" value="ECO:0007669"/>
    <property type="project" value="InterPro"/>
</dbReference>
<evidence type="ECO:0000313" key="3">
    <source>
        <dbReference type="EMBL" id="MVN90184.1"/>
    </source>
</evidence>
<evidence type="ECO:0000313" key="4">
    <source>
        <dbReference type="Proteomes" id="UP000434850"/>
    </source>
</evidence>
<protein>
    <submittedName>
        <fullName evidence="3">Histidine kinase</fullName>
    </submittedName>
</protein>
<dbReference type="InterPro" id="IPR036890">
    <property type="entry name" value="HATPase_C_sf"/>
</dbReference>
<keyword evidence="4" id="KW-1185">Reference proteome</keyword>
<keyword evidence="1" id="KW-0472">Membrane</keyword>